<dbReference type="KEGG" id="haei:MUN82_09360"/>
<evidence type="ECO:0000256" key="2">
    <source>
        <dbReference type="ARBA" id="ARBA00022475"/>
    </source>
</evidence>
<dbReference type="EMBL" id="CP095053">
    <property type="protein sequence ID" value="UOR07290.1"/>
    <property type="molecule type" value="Genomic_DNA"/>
</dbReference>
<evidence type="ECO:0000256" key="6">
    <source>
        <dbReference type="SAM" id="Phobius"/>
    </source>
</evidence>
<feature type="transmembrane region" description="Helical" evidence="6">
    <location>
        <begin position="297"/>
        <end position="315"/>
    </location>
</feature>
<protein>
    <recommendedName>
        <fullName evidence="9">O-antigen translocase</fullName>
    </recommendedName>
</protein>
<proteinExistence type="predicted"/>
<sequence>MSTLRRFLKGSVGAGVAVGARGIGAVVLNKLLAVYGGPGGLTLLAHFQNLLGLFTTLPGEGINVGITKYLAPLRAGSGRYRAWLGAGVLLNAGALLLGMGLLLLRPGLLAELLGPGLALRLGFGVGIVMLVSYALLQTLLLAAGRLRHYVLLTVWLSGLSVAAVAMVLLRGGSAGMALLVYLLAQGSVAVPALWLAFRSGLVHRWRSKMSVVALRGLGRFLLMAVSLLLFGKAVDFAVRDLLITRYGLARTDLWQAVVKLSDNYTMVFSAVVSSVYYPRLAALVGQPDAMRRYVRTVLLLLAPVLAAGLGFIYLLQSWLLPLLFEPRFLAARPLLAPQLIGDWAKFLSWVLLYQLTARAQVGRYVAVQMGAATLYVGILAVLLPRYQLLGATLTHAVHYCLLLMACAVYFRADWRPSA</sequence>
<reference evidence="7 8" key="1">
    <citation type="submission" date="2022-04" db="EMBL/GenBank/DDBJ databases">
        <title>Hymenobacter sp. isolated from the air.</title>
        <authorList>
            <person name="Won M."/>
            <person name="Lee C.-M."/>
            <person name="Woen H.-Y."/>
            <person name="Kwon S.-W."/>
        </authorList>
    </citation>
    <scope>NUCLEOTIDE SEQUENCE [LARGE SCALE GENOMIC DNA]</scope>
    <source>
        <strain evidence="8">5413 J-13</strain>
    </source>
</reference>
<gene>
    <name evidence="7" type="ORF">MUN82_09360</name>
</gene>
<evidence type="ECO:0000256" key="5">
    <source>
        <dbReference type="ARBA" id="ARBA00023136"/>
    </source>
</evidence>
<comment type="subcellular location">
    <subcellularLocation>
        <location evidence="1">Cell membrane</location>
        <topology evidence="1">Multi-pass membrane protein</topology>
    </subcellularLocation>
</comment>
<dbReference type="InterPro" id="IPR050833">
    <property type="entry name" value="Poly_Biosynth_Transport"/>
</dbReference>
<evidence type="ECO:0000256" key="3">
    <source>
        <dbReference type="ARBA" id="ARBA00022692"/>
    </source>
</evidence>
<feature type="transmembrane region" description="Helical" evidence="6">
    <location>
        <begin position="117"/>
        <end position="136"/>
    </location>
</feature>
<keyword evidence="5 6" id="KW-0472">Membrane</keyword>
<dbReference type="PANTHER" id="PTHR30250">
    <property type="entry name" value="PST FAMILY PREDICTED COLANIC ACID TRANSPORTER"/>
    <property type="match status" value="1"/>
</dbReference>
<keyword evidence="2" id="KW-1003">Cell membrane</keyword>
<feature type="transmembrane region" description="Helical" evidence="6">
    <location>
        <begin position="175"/>
        <end position="197"/>
    </location>
</feature>
<evidence type="ECO:0000313" key="7">
    <source>
        <dbReference type="EMBL" id="UOR07290.1"/>
    </source>
</evidence>
<feature type="transmembrane region" description="Helical" evidence="6">
    <location>
        <begin position="264"/>
        <end position="285"/>
    </location>
</feature>
<dbReference type="PANTHER" id="PTHR30250:SF30">
    <property type="entry name" value="LIPID III FLIPPASE"/>
    <property type="match status" value="1"/>
</dbReference>
<organism evidence="7 8">
    <name type="scientific">Hymenobacter aerilatus</name>
    <dbReference type="NCBI Taxonomy" id="2932251"/>
    <lineage>
        <taxon>Bacteria</taxon>
        <taxon>Pseudomonadati</taxon>
        <taxon>Bacteroidota</taxon>
        <taxon>Cytophagia</taxon>
        <taxon>Cytophagales</taxon>
        <taxon>Hymenobacteraceae</taxon>
        <taxon>Hymenobacter</taxon>
    </lineage>
</organism>
<dbReference type="AlphaFoldDB" id="A0A8T9T3V6"/>
<feature type="transmembrane region" description="Helical" evidence="6">
    <location>
        <begin position="335"/>
        <end position="352"/>
    </location>
</feature>
<feature type="transmembrane region" description="Helical" evidence="6">
    <location>
        <begin position="389"/>
        <end position="410"/>
    </location>
</feature>
<dbReference type="GO" id="GO:0005886">
    <property type="term" value="C:plasma membrane"/>
    <property type="evidence" value="ECO:0007669"/>
    <property type="project" value="UniProtKB-SubCell"/>
</dbReference>
<evidence type="ECO:0000313" key="8">
    <source>
        <dbReference type="Proteomes" id="UP000829925"/>
    </source>
</evidence>
<accession>A0A8T9T3V6</accession>
<dbReference type="RefSeq" id="WP_245096929.1">
    <property type="nucleotide sequence ID" value="NZ_CP095053.1"/>
</dbReference>
<keyword evidence="4 6" id="KW-1133">Transmembrane helix</keyword>
<name>A0A8T9T3V6_9BACT</name>
<feature type="transmembrane region" description="Helical" evidence="6">
    <location>
        <begin position="209"/>
        <end position="230"/>
    </location>
</feature>
<dbReference type="Proteomes" id="UP000829925">
    <property type="component" value="Chromosome"/>
</dbReference>
<evidence type="ECO:0000256" key="4">
    <source>
        <dbReference type="ARBA" id="ARBA00022989"/>
    </source>
</evidence>
<keyword evidence="3 6" id="KW-0812">Transmembrane</keyword>
<feature type="transmembrane region" description="Helical" evidence="6">
    <location>
        <begin position="82"/>
        <end position="105"/>
    </location>
</feature>
<evidence type="ECO:0008006" key="9">
    <source>
        <dbReference type="Google" id="ProtNLM"/>
    </source>
</evidence>
<feature type="transmembrane region" description="Helical" evidence="6">
    <location>
        <begin position="364"/>
        <end position="383"/>
    </location>
</feature>
<keyword evidence="8" id="KW-1185">Reference proteome</keyword>
<feature type="transmembrane region" description="Helical" evidence="6">
    <location>
        <begin position="148"/>
        <end position="169"/>
    </location>
</feature>
<evidence type="ECO:0000256" key="1">
    <source>
        <dbReference type="ARBA" id="ARBA00004651"/>
    </source>
</evidence>